<dbReference type="Proteomes" id="UP000831019">
    <property type="component" value="Plasmid pDSM109990_i"/>
</dbReference>
<keyword evidence="1" id="KW-0614">Plasmid</keyword>
<name>A0ABY3ZRJ2_9RHOB</name>
<organism evidence="1 2">
    <name type="scientific">Sulfitobacter dubius</name>
    <dbReference type="NCBI Taxonomy" id="218673"/>
    <lineage>
        <taxon>Bacteria</taxon>
        <taxon>Pseudomonadati</taxon>
        <taxon>Pseudomonadota</taxon>
        <taxon>Alphaproteobacteria</taxon>
        <taxon>Rhodobacterales</taxon>
        <taxon>Roseobacteraceae</taxon>
        <taxon>Sulfitobacter</taxon>
    </lineage>
</organism>
<keyword evidence="2" id="KW-1185">Reference proteome</keyword>
<evidence type="ECO:0000313" key="1">
    <source>
        <dbReference type="EMBL" id="UOA17254.1"/>
    </source>
</evidence>
<accession>A0ABY3ZRJ2</accession>
<protein>
    <submittedName>
        <fullName evidence="1">Uncharacterized protein</fullName>
    </submittedName>
</protein>
<dbReference type="EMBL" id="CP085153">
    <property type="protein sequence ID" value="UOA17254.1"/>
    <property type="molecule type" value="Genomic_DNA"/>
</dbReference>
<evidence type="ECO:0000313" key="2">
    <source>
        <dbReference type="Proteomes" id="UP000831019"/>
    </source>
</evidence>
<gene>
    <name evidence="1" type="ORF">DSM109990_04153</name>
</gene>
<reference evidence="2" key="1">
    <citation type="journal article" date="2022" name="Microorganisms">
        <title>Beyond the ABCs#Discovery of Three New Plasmid Types in Rhodobacterales (RepQ, RepY, RepW).</title>
        <authorList>
            <person name="Freese H.M."/>
            <person name="Ringel V."/>
            <person name="Overmann J."/>
            <person name="Petersen J."/>
        </authorList>
    </citation>
    <scope>NUCLEOTIDE SEQUENCE [LARGE SCALE GENOMIC DNA]</scope>
    <source>
        <strain evidence="2">DSM 109990</strain>
        <plasmid evidence="2">pDSM109990_i</plasmid>
    </source>
</reference>
<sequence length="189" mass="22461">MTRVKVLSEASPFFFRQNICVQMWIFFVFMFDDCLELRAVLLAQKLNVEITPFFIAPHLVWVFFEIINSHRIRHDNSEQGVSVISDFTIPYTFLCLHRSCIIFKHISVLLTQLIKRDAMNEIWRLRLDHMHRKFSVSQCFFDHLIDAVSSFVWFDAIRLDMNELWSHGPLNTADRRKSETLLLRIPVTL</sequence>
<geneLocation type="plasmid" evidence="1 2">
    <name>pDSM109990_i</name>
</geneLocation>
<proteinExistence type="predicted"/>